<comment type="function">
    <text evidence="8">Involved in nucleolar processing of pre-18S ribosomal RNA.</text>
</comment>
<dbReference type="SUPFAM" id="SSF48371">
    <property type="entry name" value="ARM repeat"/>
    <property type="match status" value="2"/>
</dbReference>
<dbReference type="SMART" id="SM01036">
    <property type="entry name" value="BP28CT"/>
    <property type="match status" value="1"/>
</dbReference>
<evidence type="ECO:0000313" key="11">
    <source>
        <dbReference type="Proteomes" id="UP000663699"/>
    </source>
</evidence>
<comment type="subcellular location">
    <subcellularLocation>
        <location evidence="1 8">Nucleus</location>
        <location evidence="1 8">Nucleolus</location>
    </subcellularLocation>
</comment>
<dbReference type="InterPro" id="IPR011989">
    <property type="entry name" value="ARM-like"/>
</dbReference>
<evidence type="ECO:0000256" key="8">
    <source>
        <dbReference type="RuleBase" id="RU367065"/>
    </source>
</evidence>
<dbReference type="InterPro" id="IPR040191">
    <property type="entry name" value="UTP10"/>
</dbReference>
<dbReference type="PANTHER" id="PTHR13457:SF1">
    <property type="entry name" value="HEAT REPEAT-CONTAINING PROTEIN 1"/>
    <property type="match status" value="1"/>
</dbReference>
<dbReference type="InterPro" id="IPR012954">
    <property type="entry name" value="BP28_C_dom"/>
</dbReference>
<dbReference type="OrthoDB" id="31183at2759"/>
<keyword evidence="5 8" id="KW-0698">rRNA processing</keyword>
<feature type="domain" description="BP28 C-terminal" evidence="9">
    <location>
        <begin position="1003"/>
        <end position="1129"/>
    </location>
</feature>
<dbReference type="GO" id="GO:0030515">
    <property type="term" value="F:snoRNA binding"/>
    <property type="evidence" value="ECO:0007669"/>
    <property type="project" value="TreeGrafter"/>
</dbReference>
<evidence type="ECO:0000256" key="2">
    <source>
        <dbReference type="ARBA" id="ARBA00010559"/>
    </source>
</evidence>
<keyword evidence="7 8" id="KW-0687">Ribonucleoprotein</keyword>
<evidence type="ECO:0000259" key="9">
    <source>
        <dbReference type="SMART" id="SM01036"/>
    </source>
</evidence>
<dbReference type="GO" id="GO:0030686">
    <property type="term" value="C:90S preribosome"/>
    <property type="evidence" value="ECO:0007669"/>
    <property type="project" value="TreeGrafter"/>
</dbReference>
<dbReference type="GO" id="GO:0000462">
    <property type="term" value="P:maturation of SSU-rRNA from tricistronic rRNA transcript (SSU-rRNA, 5.8S rRNA, LSU-rRNA)"/>
    <property type="evidence" value="ECO:0007669"/>
    <property type="project" value="TreeGrafter"/>
</dbReference>
<gene>
    <name evidence="10" type="ORF">MERGE_002568</name>
</gene>
<proteinExistence type="inferred from homology"/>
<dbReference type="GO" id="GO:0045943">
    <property type="term" value="P:positive regulation of transcription by RNA polymerase I"/>
    <property type="evidence" value="ECO:0007669"/>
    <property type="project" value="TreeGrafter"/>
</dbReference>
<dbReference type="InterPro" id="IPR016024">
    <property type="entry name" value="ARM-type_fold"/>
</dbReference>
<organism evidence="10 11">
    <name type="scientific">Pneumocystis wakefieldiae</name>
    <dbReference type="NCBI Taxonomy" id="38082"/>
    <lineage>
        <taxon>Eukaryota</taxon>
        <taxon>Fungi</taxon>
        <taxon>Dikarya</taxon>
        <taxon>Ascomycota</taxon>
        <taxon>Taphrinomycotina</taxon>
        <taxon>Pneumocystomycetes</taxon>
        <taxon>Pneumocystaceae</taxon>
        <taxon>Pneumocystis</taxon>
    </lineage>
</organism>
<dbReference type="GO" id="GO:0032040">
    <property type="term" value="C:small-subunit processome"/>
    <property type="evidence" value="ECO:0007669"/>
    <property type="project" value="TreeGrafter"/>
</dbReference>
<keyword evidence="6 8" id="KW-0539">Nucleus</keyword>
<dbReference type="GO" id="GO:0034455">
    <property type="term" value="C:t-UTP complex"/>
    <property type="evidence" value="ECO:0007669"/>
    <property type="project" value="TreeGrafter"/>
</dbReference>
<dbReference type="Gene3D" id="1.25.10.10">
    <property type="entry name" value="Leucine-rich Repeat Variant"/>
    <property type="match status" value="1"/>
</dbReference>
<evidence type="ECO:0000256" key="5">
    <source>
        <dbReference type="ARBA" id="ARBA00022552"/>
    </source>
</evidence>
<dbReference type="InterPro" id="IPR056473">
    <property type="entry name" value="HEAT_Utp10/HEAT1"/>
</dbReference>
<dbReference type="Pfam" id="PF23243">
    <property type="entry name" value="HEAT_HEATR1"/>
    <property type="match status" value="1"/>
</dbReference>
<reference evidence="10" key="1">
    <citation type="submission" date="2020-06" db="EMBL/GenBank/DDBJ databases">
        <title>Genomes of multiple members of Pneumocystis genus reveal paths to human pathogen Pneumocystis jirovecii.</title>
        <authorList>
            <person name="Cisse O.H."/>
            <person name="Ma L."/>
            <person name="Dekker J."/>
            <person name="Khil P."/>
            <person name="Jo J."/>
            <person name="Brenchley J."/>
            <person name="Blair R."/>
            <person name="Pahar B."/>
            <person name="Chabe M."/>
            <person name="Van Rompay K.A."/>
            <person name="Keesler R."/>
            <person name="Sukura A."/>
            <person name="Hirsch V."/>
            <person name="Kutty G."/>
            <person name="Liu Y."/>
            <person name="Peng L."/>
            <person name="Chen J."/>
            <person name="Song J."/>
            <person name="Weissenbacher-Lang C."/>
            <person name="Xu J."/>
            <person name="Upham N.S."/>
            <person name="Stajich J.E."/>
            <person name="Cuomo C.A."/>
            <person name="Cushion M.T."/>
            <person name="Kovacs J.A."/>
        </authorList>
    </citation>
    <scope>NUCLEOTIDE SEQUENCE</scope>
    <source>
        <strain evidence="10">2A</strain>
    </source>
</reference>
<dbReference type="PANTHER" id="PTHR13457">
    <property type="entry name" value="BAP28"/>
    <property type="match status" value="1"/>
</dbReference>
<dbReference type="AlphaFoldDB" id="A0A899G199"/>
<protein>
    <recommendedName>
        <fullName evidence="3 8">U3 small nucleolar RNA-associated protein 10</fullName>
    </recommendedName>
</protein>
<keyword evidence="11" id="KW-1185">Reference proteome</keyword>
<sequence length="1259" mass="145950">MTIESSPPPASKNIMVEHTNIIEERSTETKEEFSHLISNIQNIFSENLIFMDSNQQLFHKAFYIACKHPEGINILFSNPIFQDTSSKLYFLSQIWTYQDSDDINIKYSIITALEQCQIILLNEKENIDYQFFIPYLLISLNSKSSEIREATSKVIPLLIKKKEISSTRDSIICGFNNIYGKKSSKLIWLSKKDKKRFLKEILIPNIRECILDKNYICKILSEVFGSNNKKEDISFGCSILKFICSHIISCPLQDVWFKLLQIINNSTEKNILKTKILLPKLKDYQNMEIETKNKSLIIKELCKIVVEGENGLGTELLLEITKSNHTEFVIGACERLSELWNSFKHNTMFDICRTFIDQSQNRNNQTFLIITKTLNDIQIPEEVFVSLFSNLNLKNLLSSLLTEYQKDNDSQDKEIEKELQYITIFLELLEKNVPETKQQLITPLFTSLNFLITLETNTRISMAYPEQIILTCLQKIISNTSISFDSKAIRMDLLINCICSSPTPHVHNRALLLITTIAKTAPELILHNIMPIFTFMGTNILHQNNDFSEYVIEQTIQKVIPPLISNNGNKKDDMVVNSSTILTSFVNAFSHIPDHRKLKLFNILVKTLGPKDFLYAFLVLFLNMKYDLEEKGKNTEARTIANFCLSLSISFDIEVQLLSFWKLLDFAKSLAINTSDIPDDSILIDTSEFDNNKLNGLRSQLIKIVGNIFASKQFKTAFLTIHKTISDDSNIYSNIYKIIKILVEMKEISIVYKSLEDSLQYVLKETLILLPIKSFTITIKKMLISKNLKLRLNACVILKDKVESESLENTDTELAAIDLLPDIIENTFKEVPELMCSALICINVIAKRYTKNNPTKFFQILEDIIEVGLKNENKDLQILSWPRLVPKLPSFVPYILEKLKESHDSIFEMTVCSLMEALINSIPSFMLSYTKLMLEACLYRNPTENKELIKLRGSLSNTIANNFPLKTIFLSISQSWKYIITLDKTTILFSLNLLEITIKNSKKEEIEKISLKLFNFFLEIFNMRQNNQLDTRKKRQSKPLFLNFRQWAFEYFYKENIKIDPKPRLLIFYKFLGVFLGRFKSIVTNYFSHIFDDTIELLEKDGTFSLNSDLWEAIINSIYQSLLYDTEEFWQNSIRFPKIAPALISYLSFTPRYKIEKYLIPSIVQLASVTFSDEHYKTINTLILNHMNSDDTATRLIVLETQKELYTKLKEEWLITLPQTLPFISEALEDKNEKIEYSTQRLIITIESYLGESLQRFLT</sequence>
<evidence type="ECO:0000256" key="4">
    <source>
        <dbReference type="ARBA" id="ARBA00022517"/>
    </source>
</evidence>
<evidence type="ECO:0000256" key="3">
    <source>
        <dbReference type="ARBA" id="ARBA00015399"/>
    </source>
</evidence>
<dbReference type="Proteomes" id="UP000663699">
    <property type="component" value="Chromosome 5"/>
</dbReference>
<evidence type="ECO:0000256" key="6">
    <source>
        <dbReference type="ARBA" id="ARBA00023242"/>
    </source>
</evidence>
<comment type="similarity">
    <text evidence="2 8">Belongs to the HEATR1/UTP10 family.</text>
</comment>
<dbReference type="EMBL" id="CP054536">
    <property type="protein sequence ID" value="QSL65259.1"/>
    <property type="molecule type" value="Genomic_DNA"/>
</dbReference>
<accession>A0A899G199</accession>
<evidence type="ECO:0000256" key="1">
    <source>
        <dbReference type="ARBA" id="ARBA00004604"/>
    </source>
</evidence>
<comment type="subunit">
    <text evidence="8">Component of the ribosomal small subunit (SSU) processome.</text>
</comment>
<evidence type="ECO:0000313" key="10">
    <source>
        <dbReference type="EMBL" id="QSL65259.1"/>
    </source>
</evidence>
<name>A0A899G199_9ASCO</name>
<dbReference type="Pfam" id="PF08146">
    <property type="entry name" value="BP28CT"/>
    <property type="match status" value="1"/>
</dbReference>
<keyword evidence="4 8" id="KW-0690">Ribosome biogenesis</keyword>
<evidence type="ECO:0000256" key="7">
    <source>
        <dbReference type="ARBA" id="ARBA00023274"/>
    </source>
</evidence>